<dbReference type="InterPro" id="IPR043159">
    <property type="entry name" value="Lectin_gal-bd_sf"/>
</dbReference>
<proteinExistence type="predicted"/>
<evidence type="ECO:0000259" key="2">
    <source>
        <dbReference type="PROSITE" id="PS50871"/>
    </source>
</evidence>
<accession>A0A8W8NFE9</accession>
<dbReference type="GO" id="GO:0030246">
    <property type="term" value="F:carbohydrate binding"/>
    <property type="evidence" value="ECO:0007669"/>
    <property type="project" value="InterPro"/>
</dbReference>
<dbReference type="InterPro" id="IPR001073">
    <property type="entry name" value="C1q_dom"/>
</dbReference>
<dbReference type="PROSITE" id="PS50228">
    <property type="entry name" value="SUEL_LECTIN"/>
    <property type="match status" value="1"/>
</dbReference>
<dbReference type="CDD" id="cd22827">
    <property type="entry name" value="Gal_Rha_Lectin_SUL-I-like"/>
    <property type="match status" value="1"/>
</dbReference>
<sequence>MIRCKNGLKIKIVSANYGRTDDQVCPGGKTDTLTCQSKSSEIKVKWNCNGYTICHLHATSKHFGDPCANVSKYLEITYSCVKNINNEINDKSIVVFNAYISKHLTLHLSTPVNVVYDKVFCNYGNAYNPHSGIFTAPSAGLYIFTWSSVVAPKKAFDSEILLNGKRKGLGNCTNENGSGYENCANTVPLVLNEGDKVNIRTIAANYLHGQWSSFKGWKV</sequence>
<evidence type="ECO:0000313" key="4">
    <source>
        <dbReference type="Proteomes" id="UP000005408"/>
    </source>
</evidence>
<evidence type="ECO:0000259" key="1">
    <source>
        <dbReference type="PROSITE" id="PS50228"/>
    </source>
</evidence>
<dbReference type="SMART" id="SM00110">
    <property type="entry name" value="C1Q"/>
    <property type="match status" value="1"/>
</dbReference>
<dbReference type="Pfam" id="PF02140">
    <property type="entry name" value="SUEL_Lectin"/>
    <property type="match status" value="1"/>
</dbReference>
<dbReference type="Proteomes" id="UP000005408">
    <property type="component" value="Unassembled WGS sequence"/>
</dbReference>
<dbReference type="SUPFAM" id="SSF49842">
    <property type="entry name" value="TNF-like"/>
    <property type="match status" value="1"/>
</dbReference>
<dbReference type="Pfam" id="PF00386">
    <property type="entry name" value="C1q"/>
    <property type="match status" value="1"/>
</dbReference>
<organism evidence="3 4">
    <name type="scientific">Magallana gigas</name>
    <name type="common">Pacific oyster</name>
    <name type="synonym">Crassostrea gigas</name>
    <dbReference type="NCBI Taxonomy" id="29159"/>
    <lineage>
        <taxon>Eukaryota</taxon>
        <taxon>Metazoa</taxon>
        <taxon>Spiralia</taxon>
        <taxon>Lophotrochozoa</taxon>
        <taxon>Mollusca</taxon>
        <taxon>Bivalvia</taxon>
        <taxon>Autobranchia</taxon>
        <taxon>Pteriomorphia</taxon>
        <taxon>Ostreida</taxon>
        <taxon>Ostreoidea</taxon>
        <taxon>Ostreidae</taxon>
        <taxon>Magallana</taxon>
    </lineage>
</organism>
<name>A0A8W8NFE9_MAGGI</name>
<dbReference type="Gene3D" id="2.60.120.740">
    <property type="match status" value="1"/>
</dbReference>
<reference evidence="3" key="1">
    <citation type="submission" date="2022-08" db="UniProtKB">
        <authorList>
            <consortium name="EnsemblMetazoa"/>
        </authorList>
    </citation>
    <scope>IDENTIFICATION</scope>
    <source>
        <strain evidence="3">05x7-T-G4-1.051#20</strain>
    </source>
</reference>
<dbReference type="EnsemblMetazoa" id="G672.1">
    <property type="protein sequence ID" value="G672.1:cds"/>
    <property type="gene ID" value="G672"/>
</dbReference>
<dbReference type="PRINTS" id="PR00007">
    <property type="entry name" value="COMPLEMNTC1Q"/>
</dbReference>
<feature type="domain" description="C1q" evidence="2">
    <location>
        <begin position="89"/>
        <end position="219"/>
    </location>
</feature>
<feature type="domain" description="SUEL-type lectin" evidence="1">
    <location>
        <begin position="1"/>
        <end position="81"/>
    </location>
</feature>
<dbReference type="PANTHER" id="PTHR46780">
    <property type="entry name" value="PROTEIN EVA-1"/>
    <property type="match status" value="1"/>
</dbReference>
<dbReference type="InterPro" id="IPR000922">
    <property type="entry name" value="Lectin_gal-bd_dom"/>
</dbReference>
<evidence type="ECO:0000313" key="3">
    <source>
        <dbReference type="EnsemblMetazoa" id="G672.1:cds"/>
    </source>
</evidence>
<dbReference type="Gene3D" id="2.60.120.40">
    <property type="match status" value="1"/>
</dbReference>
<dbReference type="InterPro" id="IPR008983">
    <property type="entry name" value="Tumour_necrosis_fac-like_dom"/>
</dbReference>
<protein>
    <submittedName>
        <fullName evidence="3">Uncharacterized protein</fullName>
    </submittedName>
</protein>
<keyword evidence="4" id="KW-1185">Reference proteome</keyword>
<dbReference type="PROSITE" id="PS50871">
    <property type="entry name" value="C1Q"/>
    <property type="match status" value="1"/>
</dbReference>
<dbReference type="AlphaFoldDB" id="A0A8W8NFE9"/>